<keyword evidence="3" id="KW-0732">Signal</keyword>
<feature type="signal peptide" evidence="3">
    <location>
        <begin position="1"/>
        <end position="21"/>
    </location>
</feature>
<evidence type="ECO:0000256" key="1">
    <source>
        <dbReference type="SAM" id="MobiDB-lite"/>
    </source>
</evidence>
<reference evidence="4" key="2">
    <citation type="submission" date="2023-06" db="EMBL/GenBank/DDBJ databases">
        <authorList>
            <consortium name="Lawrence Berkeley National Laboratory"/>
            <person name="Haridas S."/>
            <person name="Hensen N."/>
            <person name="Bonometti L."/>
            <person name="Westerberg I."/>
            <person name="Brannstrom I.O."/>
            <person name="Guillou S."/>
            <person name="Cros-Aarteil S."/>
            <person name="Calhoun S."/>
            <person name="Kuo A."/>
            <person name="Mondo S."/>
            <person name="Pangilinan J."/>
            <person name="Riley R."/>
            <person name="Labutti K."/>
            <person name="Andreopoulos B."/>
            <person name="Lipzen A."/>
            <person name="Chen C."/>
            <person name="Yanf M."/>
            <person name="Daum C."/>
            <person name="Ng V."/>
            <person name="Clum A."/>
            <person name="Steindorff A."/>
            <person name="Ohm R."/>
            <person name="Martin F."/>
            <person name="Silar P."/>
            <person name="Natvig D."/>
            <person name="Lalanne C."/>
            <person name="Gautier V."/>
            <person name="Ament-Velasquez S.L."/>
            <person name="Kruys A."/>
            <person name="Hutchinson M.I."/>
            <person name="Powell A.J."/>
            <person name="Barry K."/>
            <person name="Miller A.N."/>
            <person name="Grigoriev I.V."/>
            <person name="Debuchy R."/>
            <person name="Gladieux P."/>
            <person name="Thoren M.H."/>
            <person name="Johannesson H."/>
        </authorList>
    </citation>
    <scope>NUCLEOTIDE SEQUENCE</scope>
    <source>
        <strain evidence="4">CBS 118394</strain>
    </source>
</reference>
<gene>
    <name evidence="4" type="ORF">B0H66DRAFT_527499</name>
</gene>
<feature type="chain" id="PRO_5042045164" evidence="3">
    <location>
        <begin position="22"/>
        <end position="328"/>
    </location>
</feature>
<evidence type="ECO:0000313" key="5">
    <source>
        <dbReference type="Proteomes" id="UP001283341"/>
    </source>
</evidence>
<protein>
    <submittedName>
        <fullName evidence="4">Uncharacterized protein</fullName>
    </submittedName>
</protein>
<accession>A0AAE0ISC7</accession>
<feature type="compositionally biased region" description="Basic and acidic residues" evidence="1">
    <location>
        <begin position="118"/>
        <end position="130"/>
    </location>
</feature>
<evidence type="ECO:0000313" key="4">
    <source>
        <dbReference type="EMBL" id="KAK3330130.1"/>
    </source>
</evidence>
<keyword evidence="2" id="KW-0472">Membrane</keyword>
<keyword evidence="5" id="KW-1185">Reference proteome</keyword>
<evidence type="ECO:0000256" key="2">
    <source>
        <dbReference type="SAM" id="Phobius"/>
    </source>
</evidence>
<name>A0AAE0ISC7_9PEZI</name>
<organism evidence="4 5">
    <name type="scientific">Apodospora peruviana</name>
    <dbReference type="NCBI Taxonomy" id="516989"/>
    <lineage>
        <taxon>Eukaryota</taxon>
        <taxon>Fungi</taxon>
        <taxon>Dikarya</taxon>
        <taxon>Ascomycota</taxon>
        <taxon>Pezizomycotina</taxon>
        <taxon>Sordariomycetes</taxon>
        <taxon>Sordariomycetidae</taxon>
        <taxon>Sordariales</taxon>
        <taxon>Lasiosphaeriaceae</taxon>
        <taxon>Apodospora</taxon>
    </lineage>
</organism>
<evidence type="ECO:0000256" key="3">
    <source>
        <dbReference type="SAM" id="SignalP"/>
    </source>
</evidence>
<dbReference type="AlphaFoldDB" id="A0AAE0ISC7"/>
<feature type="region of interest" description="Disordered" evidence="1">
    <location>
        <begin position="94"/>
        <end position="166"/>
    </location>
</feature>
<feature type="transmembrane region" description="Helical" evidence="2">
    <location>
        <begin position="308"/>
        <end position="326"/>
    </location>
</feature>
<sequence length="328" mass="33004">MHHIFPIAAALAAFQIFGAAAAPSKIYGDHGAAIPHELASGHHLGFHVSNVTAALAVPEALKPTAAVVEAHGNNKAAEAEDTDTDVEAHGDNKAVESEDDDVEAHGGSKAAEAGDADVEAHGGNEAVKTEYDDDGGNEAAEAGDSNAEVHSGNEAVKVEDDDVDDGGNEAAEAEVAFQQAVYEAVDAMTKAHYDVEAVLLENAAAAEVEKQDDVFEEQDDEVEEQDDAMPAAAQPVEAGNPAYESFSYYGSSSSGASARPTANATGTGGVVARTGTGAGGGAAASTGGLAKATSTVPVHAGAAGLAEATFLGATGFYIMVVLFGILEV</sequence>
<proteinExistence type="predicted"/>
<dbReference type="Proteomes" id="UP001283341">
    <property type="component" value="Unassembled WGS sequence"/>
</dbReference>
<comment type="caution">
    <text evidence="4">The sequence shown here is derived from an EMBL/GenBank/DDBJ whole genome shotgun (WGS) entry which is preliminary data.</text>
</comment>
<dbReference type="EMBL" id="JAUEDM010000001">
    <property type="protein sequence ID" value="KAK3330130.1"/>
    <property type="molecule type" value="Genomic_DNA"/>
</dbReference>
<keyword evidence="2" id="KW-1133">Transmembrane helix</keyword>
<keyword evidence="2" id="KW-0812">Transmembrane</keyword>
<reference evidence="4" key="1">
    <citation type="journal article" date="2023" name="Mol. Phylogenet. Evol.">
        <title>Genome-scale phylogeny and comparative genomics of the fungal order Sordariales.</title>
        <authorList>
            <person name="Hensen N."/>
            <person name="Bonometti L."/>
            <person name="Westerberg I."/>
            <person name="Brannstrom I.O."/>
            <person name="Guillou S."/>
            <person name="Cros-Aarteil S."/>
            <person name="Calhoun S."/>
            <person name="Haridas S."/>
            <person name="Kuo A."/>
            <person name="Mondo S."/>
            <person name="Pangilinan J."/>
            <person name="Riley R."/>
            <person name="LaButti K."/>
            <person name="Andreopoulos B."/>
            <person name="Lipzen A."/>
            <person name="Chen C."/>
            <person name="Yan M."/>
            <person name="Daum C."/>
            <person name="Ng V."/>
            <person name="Clum A."/>
            <person name="Steindorff A."/>
            <person name="Ohm R.A."/>
            <person name="Martin F."/>
            <person name="Silar P."/>
            <person name="Natvig D.O."/>
            <person name="Lalanne C."/>
            <person name="Gautier V."/>
            <person name="Ament-Velasquez S.L."/>
            <person name="Kruys A."/>
            <person name="Hutchinson M.I."/>
            <person name="Powell A.J."/>
            <person name="Barry K."/>
            <person name="Miller A.N."/>
            <person name="Grigoriev I.V."/>
            <person name="Debuchy R."/>
            <person name="Gladieux P."/>
            <person name="Hiltunen Thoren M."/>
            <person name="Johannesson H."/>
        </authorList>
    </citation>
    <scope>NUCLEOTIDE SEQUENCE</scope>
    <source>
        <strain evidence="4">CBS 118394</strain>
    </source>
</reference>